<dbReference type="InterPro" id="IPR036271">
    <property type="entry name" value="Tet_transcr_reg_TetR-rel_C_sf"/>
</dbReference>
<protein>
    <submittedName>
        <fullName evidence="6">TetR family transcriptional regulator</fullName>
    </submittedName>
</protein>
<evidence type="ECO:0000256" key="2">
    <source>
        <dbReference type="ARBA" id="ARBA00023125"/>
    </source>
</evidence>
<evidence type="ECO:0000313" key="7">
    <source>
        <dbReference type="Proteomes" id="UP000517547"/>
    </source>
</evidence>
<keyword evidence="1" id="KW-0805">Transcription regulation</keyword>
<organism evidence="6 7">
    <name type="scientific">Pseudomonas gingeri</name>
    <dbReference type="NCBI Taxonomy" id="117681"/>
    <lineage>
        <taxon>Bacteria</taxon>
        <taxon>Pseudomonadati</taxon>
        <taxon>Pseudomonadota</taxon>
        <taxon>Gammaproteobacteria</taxon>
        <taxon>Pseudomonadales</taxon>
        <taxon>Pseudomonadaceae</taxon>
        <taxon>Pseudomonas</taxon>
    </lineage>
</organism>
<evidence type="ECO:0000259" key="5">
    <source>
        <dbReference type="PROSITE" id="PS50977"/>
    </source>
</evidence>
<dbReference type="PROSITE" id="PS01081">
    <property type="entry name" value="HTH_TETR_1"/>
    <property type="match status" value="1"/>
</dbReference>
<keyword evidence="3" id="KW-0804">Transcription</keyword>
<dbReference type="AlphaFoldDB" id="A0A7Y7Y067"/>
<gene>
    <name evidence="6" type="ORF">HX845_16760</name>
</gene>
<reference evidence="6 7" key="1">
    <citation type="submission" date="2020-04" db="EMBL/GenBank/DDBJ databases">
        <title>Molecular characterization of pseudomonads from Agaricus bisporus reveal novel blotch 2 pathogens in Western Europe.</title>
        <authorList>
            <person name="Taparia T."/>
            <person name="Krijger M."/>
            <person name="Haynes E."/>
            <person name="Elpinstone J.G."/>
            <person name="Noble R."/>
            <person name="Van Der Wolf J."/>
        </authorList>
    </citation>
    <scope>NUCLEOTIDE SEQUENCE [LARGE SCALE GENOMIC DNA]</scope>
    <source>
        <strain evidence="6 7">IPO3738</strain>
    </source>
</reference>
<dbReference type="InterPro" id="IPR009057">
    <property type="entry name" value="Homeodomain-like_sf"/>
</dbReference>
<dbReference type="Pfam" id="PF00440">
    <property type="entry name" value="TetR_N"/>
    <property type="match status" value="1"/>
</dbReference>
<dbReference type="GO" id="GO:0003677">
    <property type="term" value="F:DNA binding"/>
    <property type="evidence" value="ECO:0007669"/>
    <property type="project" value="UniProtKB-UniRule"/>
</dbReference>
<dbReference type="PANTHER" id="PTHR47506:SF7">
    <property type="entry name" value="TRANSCRIPTIONAL REGULATORY PROTEIN"/>
    <property type="match status" value="1"/>
</dbReference>
<sequence length="199" mass="21651">MPRVSRAQSELNRVKITQTATRLFRERGFQSVSLSEVMHESGLTHGGFYGHFASKEALANEACAQAFEQSVNGWREKMAAHPQKHQARQSLIDHYLADSKLEQHQDTCPVVAFSAEMAHEDSRSAVHQTFLRGLEALISTYATAVEGDGSAESEAAGRQTALVEYALMVGAMTMARAAGEAPLSAEVLAAVRAYLRKAS</sequence>
<evidence type="ECO:0000256" key="1">
    <source>
        <dbReference type="ARBA" id="ARBA00023015"/>
    </source>
</evidence>
<keyword evidence="2 4" id="KW-0238">DNA-binding</keyword>
<evidence type="ECO:0000256" key="3">
    <source>
        <dbReference type="ARBA" id="ARBA00023163"/>
    </source>
</evidence>
<dbReference type="Proteomes" id="UP000517547">
    <property type="component" value="Unassembled WGS sequence"/>
</dbReference>
<dbReference type="Gene3D" id="1.10.357.10">
    <property type="entry name" value="Tetracycline Repressor, domain 2"/>
    <property type="match status" value="1"/>
</dbReference>
<dbReference type="SUPFAM" id="SSF46689">
    <property type="entry name" value="Homeodomain-like"/>
    <property type="match status" value="1"/>
</dbReference>
<feature type="domain" description="HTH tetR-type" evidence="5">
    <location>
        <begin position="10"/>
        <end position="70"/>
    </location>
</feature>
<dbReference type="PROSITE" id="PS50977">
    <property type="entry name" value="HTH_TETR_2"/>
    <property type="match status" value="1"/>
</dbReference>
<accession>A0A7Y7Y067</accession>
<feature type="DNA-binding region" description="H-T-H motif" evidence="4">
    <location>
        <begin position="33"/>
        <end position="52"/>
    </location>
</feature>
<comment type="caution">
    <text evidence="6">The sequence shown here is derived from an EMBL/GenBank/DDBJ whole genome shotgun (WGS) entry which is preliminary data.</text>
</comment>
<evidence type="ECO:0000313" key="6">
    <source>
        <dbReference type="EMBL" id="NWC15319.1"/>
    </source>
</evidence>
<dbReference type="EMBL" id="JACAQE010000005">
    <property type="protein sequence ID" value="NWC15319.1"/>
    <property type="molecule type" value="Genomic_DNA"/>
</dbReference>
<evidence type="ECO:0000256" key="4">
    <source>
        <dbReference type="PROSITE-ProRule" id="PRU00335"/>
    </source>
</evidence>
<dbReference type="RefSeq" id="WP_042934432.1">
    <property type="nucleotide sequence ID" value="NZ_JACAQE010000005.1"/>
</dbReference>
<dbReference type="InterPro" id="IPR001647">
    <property type="entry name" value="HTH_TetR"/>
</dbReference>
<dbReference type="PANTHER" id="PTHR47506">
    <property type="entry name" value="TRANSCRIPTIONAL REGULATORY PROTEIN"/>
    <property type="match status" value="1"/>
</dbReference>
<dbReference type="InterPro" id="IPR023772">
    <property type="entry name" value="DNA-bd_HTH_TetR-type_CS"/>
</dbReference>
<proteinExistence type="predicted"/>
<dbReference type="Gene3D" id="1.10.10.60">
    <property type="entry name" value="Homeodomain-like"/>
    <property type="match status" value="1"/>
</dbReference>
<dbReference type="PRINTS" id="PR00455">
    <property type="entry name" value="HTHTETR"/>
</dbReference>
<dbReference type="SUPFAM" id="SSF48498">
    <property type="entry name" value="Tetracyclin repressor-like, C-terminal domain"/>
    <property type="match status" value="1"/>
</dbReference>
<name>A0A7Y7Y067_9PSED</name>